<dbReference type="OrthoDB" id="9808602at2"/>
<dbReference type="NCBIfam" id="TIGR03025">
    <property type="entry name" value="EPS_sugtrans"/>
    <property type="match status" value="1"/>
</dbReference>
<keyword evidence="6 7" id="KW-0472">Membrane</keyword>
<name>A0A1W1WM30_SULTA</name>
<dbReference type="STRING" id="28034.BFX07_06875"/>
<feature type="transmembrane region" description="Helical" evidence="7">
    <location>
        <begin position="102"/>
        <end position="121"/>
    </location>
</feature>
<dbReference type="EMBL" id="FWWY01000001">
    <property type="protein sequence ID" value="SMC07285.1"/>
    <property type="molecule type" value="Genomic_DNA"/>
</dbReference>
<sequence>MKRWVSNWILVTLIDILVFNGANLVAFFIRFAFRLPPYNLDAFIRLFPFETFSLLVLFYFYGLYDWSASKTSQEVMSSVVTAIIVNTFFATMFSYMMENIGFPRTVFFISAMLQVILFLAWRLMYRSLSLRTAPSVHVMVVGPEKEWPELTIRAGKYLPRIRVHYRLPDDSLSSALWPYIGAVILGNVNQETKSRYFIECMTRNIPCLWKPNTYDLLVAGSELTSLGETPMFSLASIRTRHGSAAVKRLADITVSFFGLVTFFPILLLIGLVILIDSGRPILYRQERITAGGRHFMLVKFRTMVPDAEKTTGPVLAKADDPRITRFGKFLRATHLDELPQLWNILKGDMSLVGPRPERPVFVDQHRRNIAFYELRHLSTPGLTGLAQVAGSYTSTPEEKATYDLAYAKTWSWLKDLSIVIRTIIQIPFKKDQQ</sequence>
<evidence type="ECO:0000256" key="3">
    <source>
        <dbReference type="ARBA" id="ARBA00022679"/>
    </source>
</evidence>
<evidence type="ECO:0000256" key="7">
    <source>
        <dbReference type="SAM" id="Phobius"/>
    </source>
</evidence>
<dbReference type="RefSeq" id="WP_020374767.1">
    <property type="nucleotide sequence ID" value="NZ_FWWY01000001.1"/>
</dbReference>
<evidence type="ECO:0000256" key="2">
    <source>
        <dbReference type="ARBA" id="ARBA00006464"/>
    </source>
</evidence>
<reference evidence="10" key="1">
    <citation type="submission" date="2017-04" db="EMBL/GenBank/DDBJ databases">
        <authorList>
            <person name="Varghese N."/>
            <person name="Submissions S."/>
        </authorList>
    </citation>
    <scope>NUCLEOTIDE SEQUENCE [LARGE SCALE GENOMIC DNA]</scope>
    <source>
        <strain evidence="10">DSM 9293</strain>
    </source>
</reference>
<dbReference type="GO" id="GO:0016780">
    <property type="term" value="F:phosphotransferase activity, for other substituted phosphate groups"/>
    <property type="evidence" value="ECO:0007669"/>
    <property type="project" value="TreeGrafter"/>
</dbReference>
<evidence type="ECO:0000256" key="4">
    <source>
        <dbReference type="ARBA" id="ARBA00022692"/>
    </source>
</evidence>
<gene>
    <name evidence="9" type="ORF">SAMN00768000_3307</name>
</gene>
<evidence type="ECO:0000313" key="9">
    <source>
        <dbReference type="EMBL" id="SMC07285.1"/>
    </source>
</evidence>
<feature type="transmembrane region" description="Helical" evidence="7">
    <location>
        <begin position="43"/>
        <end position="63"/>
    </location>
</feature>
<keyword evidence="4 7" id="KW-0812">Transmembrane</keyword>
<feature type="transmembrane region" description="Helical" evidence="7">
    <location>
        <begin position="75"/>
        <end position="96"/>
    </location>
</feature>
<dbReference type="InterPro" id="IPR003362">
    <property type="entry name" value="Bact_transf"/>
</dbReference>
<dbReference type="Proteomes" id="UP000192660">
    <property type="component" value="Unassembled WGS sequence"/>
</dbReference>
<dbReference type="PANTHER" id="PTHR30576">
    <property type="entry name" value="COLANIC BIOSYNTHESIS UDP-GLUCOSE LIPID CARRIER TRANSFERASE"/>
    <property type="match status" value="1"/>
</dbReference>
<dbReference type="AlphaFoldDB" id="A0A1W1WM30"/>
<dbReference type="InterPro" id="IPR017475">
    <property type="entry name" value="EPS_sugar_tfrase"/>
</dbReference>
<dbReference type="GO" id="GO:0016020">
    <property type="term" value="C:membrane"/>
    <property type="evidence" value="ECO:0007669"/>
    <property type="project" value="UniProtKB-SubCell"/>
</dbReference>
<evidence type="ECO:0000259" key="8">
    <source>
        <dbReference type="Pfam" id="PF02397"/>
    </source>
</evidence>
<evidence type="ECO:0000256" key="6">
    <source>
        <dbReference type="ARBA" id="ARBA00023136"/>
    </source>
</evidence>
<keyword evidence="5 7" id="KW-1133">Transmembrane helix</keyword>
<keyword evidence="3 9" id="KW-0808">Transferase</keyword>
<feature type="transmembrane region" description="Helical" evidence="7">
    <location>
        <begin position="249"/>
        <end position="275"/>
    </location>
</feature>
<keyword evidence="10" id="KW-1185">Reference proteome</keyword>
<comment type="subcellular location">
    <subcellularLocation>
        <location evidence="1">Membrane</location>
        <topology evidence="1">Multi-pass membrane protein</topology>
    </subcellularLocation>
</comment>
<feature type="domain" description="Bacterial sugar transferase" evidence="8">
    <location>
        <begin position="247"/>
        <end position="425"/>
    </location>
</feature>
<evidence type="ECO:0000256" key="1">
    <source>
        <dbReference type="ARBA" id="ARBA00004141"/>
    </source>
</evidence>
<feature type="transmembrane region" description="Helical" evidence="7">
    <location>
        <begin position="7"/>
        <end position="31"/>
    </location>
</feature>
<dbReference type="PANTHER" id="PTHR30576:SF0">
    <property type="entry name" value="UNDECAPRENYL-PHOSPHATE N-ACETYLGALACTOSAMINYL 1-PHOSPHATE TRANSFERASE-RELATED"/>
    <property type="match status" value="1"/>
</dbReference>
<dbReference type="Pfam" id="PF02397">
    <property type="entry name" value="Bac_transf"/>
    <property type="match status" value="1"/>
</dbReference>
<proteinExistence type="inferred from homology"/>
<organism evidence="9 10">
    <name type="scientific">Sulfobacillus thermosulfidooxidans (strain DSM 9293 / VKM B-1269 / AT-1)</name>
    <dbReference type="NCBI Taxonomy" id="929705"/>
    <lineage>
        <taxon>Bacteria</taxon>
        <taxon>Bacillati</taxon>
        <taxon>Bacillota</taxon>
        <taxon>Clostridia</taxon>
        <taxon>Eubacteriales</taxon>
        <taxon>Clostridiales Family XVII. Incertae Sedis</taxon>
        <taxon>Sulfobacillus</taxon>
    </lineage>
</organism>
<evidence type="ECO:0000313" key="10">
    <source>
        <dbReference type="Proteomes" id="UP000192660"/>
    </source>
</evidence>
<comment type="similarity">
    <text evidence="2">Belongs to the bacterial sugar transferase family.</text>
</comment>
<accession>A0A1W1WM30</accession>
<protein>
    <submittedName>
        <fullName evidence="9">Exopolysaccharide biosynthesis polyprenyl glycosylphosphotransferase</fullName>
    </submittedName>
</protein>
<evidence type="ECO:0000256" key="5">
    <source>
        <dbReference type="ARBA" id="ARBA00022989"/>
    </source>
</evidence>